<feature type="transmembrane region" description="Helical" evidence="2">
    <location>
        <begin position="166"/>
        <end position="189"/>
    </location>
</feature>
<reference evidence="3 4" key="1">
    <citation type="journal article" date="2020" name="ISME J.">
        <title>Uncovering the hidden diversity of litter-decomposition mechanisms in mushroom-forming fungi.</title>
        <authorList>
            <person name="Floudas D."/>
            <person name="Bentzer J."/>
            <person name="Ahren D."/>
            <person name="Johansson T."/>
            <person name="Persson P."/>
            <person name="Tunlid A."/>
        </authorList>
    </citation>
    <scope>NUCLEOTIDE SEQUENCE [LARGE SCALE GENOMIC DNA]</scope>
    <source>
        <strain evidence="3 4">CBS 661.87</strain>
    </source>
</reference>
<keyword evidence="2" id="KW-1133">Transmembrane helix</keyword>
<dbReference type="AlphaFoldDB" id="A0A8H5GM58"/>
<dbReference type="Proteomes" id="UP000565441">
    <property type="component" value="Unassembled WGS sequence"/>
</dbReference>
<organism evidence="3 4">
    <name type="scientific">Tricholomella constricta</name>
    <dbReference type="NCBI Taxonomy" id="117010"/>
    <lineage>
        <taxon>Eukaryota</taxon>
        <taxon>Fungi</taxon>
        <taxon>Dikarya</taxon>
        <taxon>Basidiomycota</taxon>
        <taxon>Agaricomycotina</taxon>
        <taxon>Agaricomycetes</taxon>
        <taxon>Agaricomycetidae</taxon>
        <taxon>Agaricales</taxon>
        <taxon>Tricholomatineae</taxon>
        <taxon>Lyophyllaceae</taxon>
        <taxon>Tricholomella</taxon>
    </lineage>
</organism>
<feature type="region of interest" description="Disordered" evidence="1">
    <location>
        <begin position="200"/>
        <end position="237"/>
    </location>
</feature>
<evidence type="ECO:0000313" key="4">
    <source>
        <dbReference type="Proteomes" id="UP000565441"/>
    </source>
</evidence>
<keyword evidence="2" id="KW-0812">Transmembrane</keyword>
<evidence type="ECO:0000313" key="3">
    <source>
        <dbReference type="EMBL" id="KAF5367289.1"/>
    </source>
</evidence>
<name>A0A8H5GM58_9AGAR</name>
<evidence type="ECO:0000256" key="1">
    <source>
        <dbReference type="SAM" id="MobiDB-lite"/>
    </source>
</evidence>
<proteinExistence type="predicted"/>
<dbReference type="OrthoDB" id="2560085at2759"/>
<feature type="transmembrane region" description="Helical" evidence="2">
    <location>
        <begin position="106"/>
        <end position="128"/>
    </location>
</feature>
<protein>
    <submittedName>
        <fullName evidence="3">Uncharacterized protein</fullName>
    </submittedName>
</protein>
<keyword evidence="4" id="KW-1185">Reference proteome</keyword>
<accession>A0A8H5GM58</accession>
<dbReference type="EMBL" id="JAACJP010000068">
    <property type="protein sequence ID" value="KAF5367289.1"/>
    <property type="molecule type" value="Genomic_DNA"/>
</dbReference>
<feature type="compositionally biased region" description="Basic and acidic residues" evidence="1">
    <location>
        <begin position="211"/>
        <end position="228"/>
    </location>
</feature>
<evidence type="ECO:0000256" key="2">
    <source>
        <dbReference type="SAM" id="Phobius"/>
    </source>
</evidence>
<sequence>MKLLSSSTAIIPLKAAVLGSLSMAWAWGVIAGSVGLNALIKSNQEKSRLKKSVPAPAVLTIDTDDVFQSGVVLTVVGALIAVLCSIFILMLFFTRGYAARSLRTQSLILAFCATWLLATLIPFTFFFATRSAKVSASIGGVELPASIIKQTEKALGSTSVYREIGYLRLVAILPWITILFTVIASGVLFTAGSPARRAHAHAQASPADSTTAHETRTDDGLTEEKGDKSTTPTAAAA</sequence>
<comment type="caution">
    <text evidence="3">The sequence shown here is derived from an EMBL/GenBank/DDBJ whole genome shotgun (WGS) entry which is preliminary data.</text>
</comment>
<gene>
    <name evidence="3" type="ORF">D9615_010452</name>
</gene>
<feature type="transmembrane region" description="Helical" evidence="2">
    <location>
        <begin position="71"/>
        <end position="94"/>
    </location>
</feature>
<keyword evidence="2" id="KW-0472">Membrane</keyword>